<name>A0A0G0Y6Q8_9BACT</name>
<dbReference type="PATRIC" id="fig|1618356.3.peg.459"/>
<dbReference type="SUPFAM" id="SSF53681">
    <property type="entry name" value="Aspartate/glutamate racemase"/>
    <property type="match status" value="1"/>
</dbReference>
<gene>
    <name evidence="1" type="ORF">UU93_C0007G0045</name>
</gene>
<sequence length="79" mass="8787">MDTLILGCTHYPIIQGLVQQVLGDRVTLINPGEELAKILNLSDSEGNDEYFVTDLTPRYAEIAKRFLGKTIEPKLVKLG</sequence>
<dbReference type="InterPro" id="IPR001920">
    <property type="entry name" value="Asp/Glu_race"/>
</dbReference>
<evidence type="ECO:0000313" key="1">
    <source>
        <dbReference type="EMBL" id="KKS32440.1"/>
    </source>
</evidence>
<dbReference type="PROSITE" id="PS00924">
    <property type="entry name" value="ASP_GLU_RACEMASE_2"/>
    <property type="match status" value="1"/>
</dbReference>
<reference evidence="1 2" key="1">
    <citation type="journal article" date="2015" name="Nature">
        <title>rRNA introns, odd ribosomes, and small enigmatic genomes across a large radiation of phyla.</title>
        <authorList>
            <person name="Brown C.T."/>
            <person name="Hug L.A."/>
            <person name="Thomas B.C."/>
            <person name="Sharon I."/>
            <person name="Castelle C.J."/>
            <person name="Singh A."/>
            <person name="Wilkins M.J."/>
            <person name="Williams K.H."/>
            <person name="Banfield J.F."/>
        </authorList>
    </citation>
    <scope>NUCLEOTIDE SEQUENCE [LARGE SCALE GENOMIC DNA]</scope>
</reference>
<protein>
    <submittedName>
        <fullName evidence="1">Glutamate racemase</fullName>
    </submittedName>
</protein>
<dbReference type="STRING" id="1618356.UU93_C0007G0045"/>
<dbReference type="GO" id="GO:0016855">
    <property type="term" value="F:racemase and epimerase activity, acting on amino acids and derivatives"/>
    <property type="evidence" value="ECO:0007669"/>
    <property type="project" value="InterPro"/>
</dbReference>
<dbReference type="Proteomes" id="UP000034160">
    <property type="component" value="Unassembled WGS sequence"/>
</dbReference>
<evidence type="ECO:0000313" key="2">
    <source>
        <dbReference type="Proteomes" id="UP000034160"/>
    </source>
</evidence>
<dbReference type="Gene3D" id="3.40.50.1860">
    <property type="match status" value="1"/>
</dbReference>
<proteinExistence type="predicted"/>
<organism evidence="1 2">
    <name type="scientific">Candidatus Amesbacteria bacterium GW2011_GWA2_42_12</name>
    <dbReference type="NCBI Taxonomy" id="1618356"/>
    <lineage>
        <taxon>Bacteria</taxon>
        <taxon>Candidatus Amesiibacteriota</taxon>
    </lineage>
</organism>
<dbReference type="InterPro" id="IPR033134">
    <property type="entry name" value="Asp/Glu_racemase_AS_2"/>
</dbReference>
<comment type="caution">
    <text evidence="1">The sequence shown here is derived from an EMBL/GenBank/DDBJ whole genome shotgun (WGS) entry which is preliminary data.</text>
</comment>
<dbReference type="EMBL" id="LCCN01000007">
    <property type="protein sequence ID" value="KKS32440.1"/>
    <property type="molecule type" value="Genomic_DNA"/>
</dbReference>
<dbReference type="AlphaFoldDB" id="A0A0G0Y6Q8"/>
<accession>A0A0G0Y6Q8</accession>